<evidence type="ECO:0000256" key="7">
    <source>
        <dbReference type="SAM" id="Phobius"/>
    </source>
</evidence>
<comment type="caution">
    <text evidence="10">The sequence shown here is derived from an EMBL/GenBank/DDBJ whole genome shotgun (WGS) entry which is preliminary data.</text>
</comment>
<keyword evidence="1 7" id="KW-0812">Transmembrane</keyword>
<feature type="signal peptide" evidence="8">
    <location>
        <begin position="1"/>
        <end position="20"/>
    </location>
</feature>
<organism evidence="10 11">
    <name type="scientific">Stereocaulon virgatum</name>
    <dbReference type="NCBI Taxonomy" id="373712"/>
    <lineage>
        <taxon>Eukaryota</taxon>
        <taxon>Fungi</taxon>
        <taxon>Dikarya</taxon>
        <taxon>Ascomycota</taxon>
        <taxon>Pezizomycotina</taxon>
        <taxon>Lecanoromycetes</taxon>
        <taxon>OSLEUM clade</taxon>
        <taxon>Lecanoromycetidae</taxon>
        <taxon>Lecanorales</taxon>
        <taxon>Lecanorineae</taxon>
        <taxon>Stereocaulaceae</taxon>
        <taxon>Stereocaulon</taxon>
    </lineage>
</organism>
<dbReference type="InterPro" id="IPR036869">
    <property type="entry name" value="J_dom_sf"/>
</dbReference>
<evidence type="ECO:0000259" key="9">
    <source>
        <dbReference type="PROSITE" id="PS50076"/>
    </source>
</evidence>
<gene>
    <name evidence="10" type="ORF">N7G274_001442</name>
</gene>
<evidence type="ECO:0000256" key="3">
    <source>
        <dbReference type="ARBA" id="ARBA00022989"/>
    </source>
</evidence>
<feature type="region of interest" description="Disordered" evidence="6">
    <location>
        <begin position="371"/>
        <end position="404"/>
    </location>
</feature>
<keyword evidence="3 7" id="KW-1133">Transmembrane helix</keyword>
<dbReference type="PANTHER" id="PTHR44653">
    <property type="entry name" value="DNAJ HOMOLOG SUBFAMILY C MEMBER 1"/>
    <property type="match status" value="1"/>
</dbReference>
<dbReference type="Gene3D" id="1.10.287.110">
    <property type="entry name" value="DnaJ domain"/>
    <property type="match status" value="1"/>
</dbReference>
<dbReference type="Proteomes" id="UP001590950">
    <property type="component" value="Unassembled WGS sequence"/>
</dbReference>
<keyword evidence="4 7" id="KW-0472">Membrane</keyword>
<feature type="domain" description="J" evidence="9">
    <location>
        <begin position="44"/>
        <end position="146"/>
    </location>
</feature>
<accession>A0ABR4AJP8</accession>
<proteinExistence type="predicted"/>
<dbReference type="InterPro" id="IPR052606">
    <property type="entry name" value="DnaJ_domain_protein"/>
</dbReference>
<evidence type="ECO:0000256" key="4">
    <source>
        <dbReference type="ARBA" id="ARBA00023136"/>
    </source>
</evidence>
<feature type="transmembrane region" description="Helical" evidence="7">
    <location>
        <begin position="170"/>
        <end position="191"/>
    </location>
</feature>
<evidence type="ECO:0000256" key="2">
    <source>
        <dbReference type="ARBA" id="ARBA00022729"/>
    </source>
</evidence>
<dbReference type="PANTHER" id="PTHR44653:SF2">
    <property type="entry name" value="DNAJ HOMOLOG SUBFAMILY C MEMBER 1"/>
    <property type="match status" value="1"/>
</dbReference>
<evidence type="ECO:0000256" key="8">
    <source>
        <dbReference type="SAM" id="SignalP"/>
    </source>
</evidence>
<feature type="compositionally biased region" description="Basic and acidic residues" evidence="6">
    <location>
        <begin position="253"/>
        <end position="266"/>
    </location>
</feature>
<dbReference type="PROSITE" id="PS50076">
    <property type="entry name" value="DNAJ_2"/>
    <property type="match status" value="1"/>
</dbReference>
<dbReference type="Pfam" id="PF00226">
    <property type="entry name" value="DnaJ"/>
    <property type="match status" value="1"/>
</dbReference>
<feature type="region of interest" description="Disordered" evidence="6">
    <location>
        <begin position="213"/>
        <end position="296"/>
    </location>
</feature>
<evidence type="ECO:0000256" key="1">
    <source>
        <dbReference type="ARBA" id="ARBA00022692"/>
    </source>
</evidence>
<feature type="compositionally biased region" description="Basic residues" evidence="6">
    <location>
        <begin position="393"/>
        <end position="404"/>
    </location>
</feature>
<keyword evidence="2 8" id="KW-0732">Signal</keyword>
<evidence type="ECO:0000256" key="6">
    <source>
        <dbReference type="SAM" id="MobiDB-lite"/>
    </source>
</evidence>
<dbReference type="EMBL" id="JBEFKJ010000004">
    <property type="protein sequence ID" value="KAL2045995.1"/>
    <property type="molecule type" value="Genomic_DNA"/>
</dbReference>
<evidence type="ECO:0000313" key="10">
    <source>
        <dbReference type="EMBL" id="KAL2045995.1"/>
    </source>
</evidence>
<protein>
    <recommendedName>
        <fullName evidence="9">J domain-containing protein</fullName>
    </recommendedName>
</protein>
<dbReference type="CDD" id="cd06257">
    <property type="entry name" value="DnaJ"/>
    <property type="match status" value="1"/>
</dbReference>
<dbReference type="SUPFAM" id="SSF46565">
    <property type="entry name" value="Chaperone J-domain"/>
    <property type="match status" value="1"/>
</dbReference>
<reference evidence="10 11" key="1">
    <citation type="submission" date="2024-09" db="EMBL/GenBank/DDBJ databases">
        <title>Rethinking Asexuality: The Enigmatic Case of Functional Sexual Genes in Lepraria (Stereocaulaceae).</title>
        <authorList>
            <person name="Doellman M."/>
            <person name="Sun Y."/>
            <person name="Barcenas-Pena A."/>
            <person name="Lumbsch H.T."/>
            <person name="Grewe F."/>
        </authorList>
    </citation>
    <scope>NUCLEOTIDE SEQUENCE [LARGE SCALE GENOMIC DNA]</scope>
    <source>
        <strain evidence="10 11">Mercado 3170</strain>
    </source>
</reference>
<evidence type="ECO:0000313" key="11">
    <source>
        <dbReference type="Proteomes" id="UP001590950"/>
    </source>
</evidence>
<dbReference type="InterPro" id="IPR001623">
    <property type="entry name" value="DnaJ_domain"/>
</dbReference>
<dbReference type="SMART" id="SM00271">
    <property type="entry name" value="DnaJ"/>
    <property type="match status" value="1"/>
</dbReference>
<evidence type="ECO:0000256" key="5">
    <source>
        <dbReference type="ARBA" id="ARBA00037847"/>
    </source>
</evidence>
<name>A0ABR4AJP8_9LECA</name>
<feature type="chain" id="PRO_5047522863" description="J domain-containing protein" evidence="8">
    <location>
        <begin position="21"/>
        <end position="404"/>
    </location>
</feature>
<comment type="subcellular location">
    <subcellularLocation>
        <location evidence="5">Endomembrane system</location>
        <topology evidence="5">Single-pass membrane protein</topology>
    </subcellularLocation>
</comment>
<feature type="compositionally biased region" description="Low complexity" evidence="6">
    <location>
        <begin position="224"/>
        <end position="241"/>
    </location>
</feature>
<dbReference type="PRINTS" id="PR00625">
    <property type="entry name" value="JDOMAIN"/>
</dbReference>
<keyword evidence="11" id="KW-1185">Reference proteome</keyword>
<sequence length="404" mass="44930">MRIPLLILFVSSALLALVAGFTKEDHEIFRLRDELAATEGPEVTFYDFLGVKYGASQDEIGKAYRTKSRKIHPDKAKQSFIASRARATASPRSGHKSEKPAVHVNKAPSDNEIHAAVKKASERYARLGVITEILKGPGRERYDYFLSNGFPKWRGTGYYYARFRPGLGSVLVGLFTFGGGLVHYGAMYLSWKRRRDFVERLIRDSRKAAWGDESGIRGIPGVDGTMTGTTATPPPQTFAQGNGAAVLNRRQKRTQEKESKREDKKSKGYRRSGTSTPLESETEPGPQGTKKKVQAPNGKVMIVDSIGNVFLEEEDEHGSKQEFLLDPNQLPKPTFRQTILFQIPAWTYHTIKGRISSAQLNEKQAELASLEVTKSGEEDGATQEPKSSVNGLARKRGKRNSKLQ</sequence>